<feature type="domain" description="Fibronectin type-III" evidence="5">
    <location>
        <begin position="734"/>
        <end position="822"/>
    </location>
</feature>
<dbReference type="Gene3D" id="2.60.40.10">
    <property type="entry name" value="Immunoglobulins"/>
    <property type="match status" value="1"/>
</dbReference>
<organism evidence="6 7">
    <name type="scientific">Paenibacillus sabuli</name>
    <dbReference type="NCBI Taxonomy" id="2772509"/>
    <lineage>
        <taxon>Bacteria</taxon>
        <taxon>Bacillati</taxon>
        <taxon>Bacillota</taxon>
        <taxon>Bacilli</taxon>
        <taxon>Bacillales</taxon>
        <taxon>Paenibacillaceae</taxon>
        <taxon>Paenibacillus</taxon>
    </lineage>
</organism>
<evidence type="ECO:0000256" key="1">
    <source>
        <dbReference type="ARBA" id="ARBA00004613"/>
    </source>
</evidence>
<dbReference type="InterPro" id="IPR055372">
    <property type="entry name" value="CBM96"/>
</dbReference>
<dbReference type="InterPro" id="IPR024535">
    <property type="entry name" value="RHGA/B-epi-like_pectate_lyase"/>
</dbReference>
<protein>
    <submittedName>
        <fullName evidence="6">DNRLRE domain-containing protein</fullName>
    </submittedName>
</protein>
<dbReference type="Pfam" id="PF12708">
    <property type="entry name" value="Pect-lyase_RHGA_epim"/>
    <property type="match status" value="1"/>
</dbReference>
<evidence type="ECO:0000256" key="4">
    <source>
        <dbReference type="SAM" id="SignalP"/>
    </source>
</evidence>
<dbReference type="EMBL" id="JACXIZ010000016">
    <property type="protein sequence ID" value="MBD2845515.1"/>
    <property type="molecule type" value="Genomic_DNA"/>
</dbReference>
<dbReference type="InterPro" id="IPR003961">
    <property type="entry name" value="FN3_dom"/>
</dbReference>
<keyword evidence="3 4" id="KW-0732">Signal</keyword>
<dbReference type="Proteomes" id="UP000621560">
    <property type="component" value="Unassembled WGS sequence"/>
</dbReference>
<dbReference type="NCBIfam" id="NF033679">
    <property type="entry name" value="DNRLRE_dom"/>
    <property type="match status" value="2"/>
</dbReference>
<evidence type="ECO:0000313" key="7">
    <source>
        <dbReference type="Proteomes" id="UP000621560"/>
    </source>
</evidence>
<accession>A0A927BTR1</accession>
<dbReference type="InterPro" id="IPR013783">
    <property type="entry name" value="Ig-like_fold"/>
</dbReference>
<proteinExistence type="predicted"/>
<gene>
    <name evidence="6" type="ORF">IDH44_09970</name>
</gene>
<keyword evidence="2" id="KW-0964">Secreted</keyword>
<comment type="caution">
    <text evidence="6">The sequence shown here is derived from an EMBL/GenBank/DDBJ whole genome shotgun (WGS) entry which is preliminary data.</text>
</comment>
<dbReference type="CDD" id="cd00063">
    <property type="entry name" value="FN3"/>
    <property type="match status" value="1"/>
</dbReference>
<feature type="signal peptide" evidence="4">
    <location>
        <begin position="1"/>
        <end position="26"/>
    </location>
</feature>
<dbReference type="Pfam" id="PF24517">
    <property type="entry name" value="CBM96"/>
    <property type="match status" value="2"/>
</dbReference>
<comment type="subcellular location">
    <subcellularLocation>
        <location evidence="1">Secreted</location>
    </subcellularLocation>
</comment>
<dbReference type="GO" id="GO:0005576">
    <property type="term" value="C:extracellular region"/>
    <property type="evidence" value="ECO:0007669"/>
    <property type="project" value="UniProtKB-SubCell"/>
</dbReference>
<evidence type="ECO:0000259" key="5">
    <source>
        <dbReference type="PROSITE" id="PS50853"/>
    </source>
</evidence>
<dbReference type="InterPro" id="IPR036116">
    <property type="entry name" value="FN3_sf"/>
</dbReference>
<dbReference type="SUPFAM" id="SSF51126">
    <property type="entry name" value="Pectin lyase-like"/>
    <property type="match status" value="1"/>
</dbReference>
<evidence type="ECO:0000256" key="2">
    <source>
        <dbReference type="ARBA" id="ARBA00022525"/>
    </source>
</evidence>
<dbReference type="AlphaFoldDB" id="A0A927BTR1"/>
<dbReference type="SUPFAM" id="SSF49265">
    <property type="entry name" value="Fibronectin type III"/>
    <property type="match status" value="1"/>
</dbReference>
<feature type="chain" id="PRO_5039065077" evidence="4">
    <location>
        <begin position="27"/>
        <end position="991"/>
    </location>
</feature>
<dbReference type="Gene3D" id="2.160.20.10">
    <property type="entry name" value="Single-stranded right-handed beta-helix, Pectin lyase-like"/>
    <property type="match status" value="1"/>
</dbReference>
<evidence type="ECO:0000256" key="3">
    <source>
        <dbReference type="ARBA" id="ARBA00022729"/>
    </source>
</evidence>
<name>A0A927BTR1_9BACL</name>
<dbReference type="InterPro" id="IPR011050">
    <property type="entry name" value="Pectin_lyase_fold/virulence"/>
</dbReference>
<dbReference type="Pfam" id="PF00041">
    <property type="entry name" value="fn3"/>
    <property type="match status" value="1"/>
</dbReference>
<dbReference type="PROSITE" id="PS50853">
    <property type="entry name" value="FN3"/>
    <property type="match status" value="1"/>
</dbReference>
<reference evidence="6" key="1">
    <citation type="submission" date="2020-09" db="EMBL/GenBank/DDBJ databases">
        <title>A novel bacterium of genus Paenibacillus, isolated from South China Sea.</title>
        <authorList>
            <person name="Huang H."/>
            <person name="Mo K."/>
            <person name="Hu Y."/>
        </authorList>
    </citation>
    <scope>NUCLEOTIDE SEQUENCE</scope>
    <source>
        <strain evidence="6">IB182496</strain>
    </source>
</reference>
<dbReference type="InterPro" id="IPR012334">
    <property type="entry name" value="Pectin_lyas_fold"/>
</dbReference>
<dbReference type="RefSeq" id="WP_190917169.1">
    <property type="nucleotide sequence ID" value="NZ_JACXIZ010000016.1"/>
</dbReference>
<keyword evidence="7" id="KW-1185">Reference proteome</keyword>
<sequence>MMNWMRRMLPLLIVALLLLAAPPAQLRADPAPTWRSALYPDDWTPGYSDAEGRFLHDFSYAGYAKGERSIPDVVYGLHVDVTAAPYAADAGGTADATAAIQQAIDDVGLAGGGVVYLPPGTYRIKPQGANPYALAIPYSNVVLRGAGPEQTFLYNDDTYMRQKSIILIKPPEGDWYEPVTDAVYATSDIPSDSTTFALESVDDLQTGDWIVVAGSVTEGFMADHGMVGYWNTSLRGPAFYRQIAAIDETERTVTIDIPTRYPLLARDDARVYKVAPHIAEVGVEDLSIGNRENTKTGWTGTDYNTAGTGAYDAHSSNAVLLVHAVDSWVRRVHSYRPEVNDADHHLLSNGIKSLRTRGVTVIDCVMSSPQSIAGGGNGYMFTSGGNEGLIQDSRASYGRHNFSFQHMAASGNVLYRNTSTDPLHVSDFHNFLSMGNLFDNTTLHNDTIESVFRNYGSVLVHGQTGTQNTFWNTQSYGGLPGYLQQTAVDSRQYGYGYIIGTSGTTPGVKTTPTQMSGVETAPEDWAEGVGLGETLSPQSLYADQLARRTGRTPTNPPAPEPQMPTGYPITQDAYTYGGAPDTNYGTAVNLAVKGDTNPAYVRRAYLKADVAEWDSSGGDEAELRVYSATPVDPVDVRVWGLADDAWSESAITWNDPPDPAGRVLIGDVTIAGAGWYSLDVTSYLNGLDPQQAAAFMLEIPAKSPAYVRLHAREQATEQPYIARLADDSVRPIWPVRPALAGSQTMQSRLTVNWPAAVDDRGVAGYEIYRDGVLLDTVDGDTHAYPVSGLSPATAYAFAVQAFDAAGHRSGALAGELSTAPDDGRYMMTDNTYVTGGQHADTNYGQAAGLVVKSDHNNKSYERRAYLQLDMADYEAASAASATLYVYKNTASDPVTVSVYGVADNAWQGQTLTWNTQPSAALRVTVGELEMEDPGWYSLDVSAFVNERLGLDRIASFVLLGPEQTVSPFVSLASNRHAEHYPYVRIEAPGAS</sequence>
<evidence type="ECO:0000313" key="6">
    <source>
        <dbReference type="EMBL" id="MBD2845515.1"/>
    </source>
</evidence>